<organism evidence="2 3">
    <name type="scientific">Oleiharenicola lentus</name>
    <dbReference type="NCBI Taxonomy" id="2508720"/>
    <lineage>
        <taxon>Bacteria</taxon>
        <taxon>Pseudomonadati</taxon>
        <taxon>Verrucomicrobiota</taxon>
        <taxon>Opitutia</taxon>
        <taxon>Opitutales</taxon>
        <taxon>Opitutaceae</taxon>
        <taxon>Oleiharenicola</taxon>
    </lineage>
</organism>
<accession>A0A4V1M6G9</accession>
<proteinExistence type="predicted"/>
<dbReference type="AlphaFoldDB" id="A0A4V1M6G9"/>
<sequence>MRVILVLLLLATGAAAEQSPADRTVGRPEFAAVRTELLAIVESDQKYREAYNELARIHPVPDAEMRTLTRNMQEADAANLPKLEAILAQHGWLGPDDVGPDASGAFFLVIQHSNLPTQKKYLPAMREAVKAGKARGSSLALLEDRIELHEGRPQIYGSQLRSDGGGALYVQAMIDPDHVDERRAAVGLPPMADYLKRWDLTWDLAAYKARLPDLIAKLSTAVRRPPKPQSP</sequence>
<name>A0A4V1M6G9_9BACT</name>
<dbReference type="Pfam" id="PF20329">
    <property type="entry name" value="DUF6624"/>
    <property type="match status" value="1"/>
</dbReference>
<keyword evidence="3" id="KW-1185">Reference proteome</keyword>
<evidence type="ECO:0000256" key="1">
    <source>
        <dbReference type="SAM" id="SignalP"/>
    </source>
</evidence>
<dbReference type="EMBL" id="SDHX01000001">
    <property type="protein sequence ID" value="RXK55359.1"/>
    <property type="molecule type" value="Genomic_DNA"/>
</dbReference>
<dbReference type="OrthoDB" id="1164858at2"/>
<evidence type="ECO:0000313" key="3">
    <source>
        <dbReference type="Proteomes" id="UP000290218"/>
    </source>
</evidence>
<gene>
    <name evidence="2" type="ORF">ESB00_05530</name>
</gene>
<evidence type="ECO:0000313" key="2">
    <source>
        <dbReference type="EMBL" id="RXK55359.1"/>
    </source>
</evidence>
<dbReference type="Proteomes" id="UP000290218">
    <property type="component" value="Unassembled WGS sequence"/>
</dbReference>
<keyword evidence="1" id="KW-0732">Signal</keyword>
<feature type="signal peptide" evidence="1">
    <location>
        <begin position="1"/>
        <end position="16"/>
    </location>
</feature>
<dbReference type="InterPro" id="IPR046732">
    <property type="entry name" value="DUF6624"/>
</dbReference>
<dbReference type="RefSeq" id="WP_129046724.1">
    <property type="nucleotide sequence ID" value="NZ_SDHX01000001.1"/>
</dbReference>
<comment type="caution">
    <text evidence="2">The sequence shown here is derived from an EMBL/GenBank/DDBJ whole genome shotgun (WGS) entry which is preliminary data.</text>
</comment>
<reference evidence="2 3" key="1">
    <citation type="submission" date="2019-01" db="EMBL/GenBank/DDBJ databases">
        <title>Lacunisphaera sp. strain TWA-58.</title>
        <authorList>
            <person name="Chen W.-M."/>
        </authorList>
    </citation>
    <scope>NUCLEOTIDE SEQUENCE [LARGE SCALE GENOMIC DNA]</scope>
    <source>
        <strain evidence="2 3">TWA-58</strain>
    </source>
</reference>
<protein>
    <submittedName>
        <fullName evidence="2">Uncharacterized protein</fullName>
    </submittedName>
</protein>
<feature type="chain" id="PRO_5020349569" evidence="1">
    <location>
        <begin position="17"/>
        <end position="231"/>
    </location>
</feature>